<dbReference type="PANTHER" id="PTHR37810">
    <property type="entry name" value="IMMUNITY PROTEIN SDPI"/>
    <property type="match status" value="1"/>
</dbReference>
<dbReference type="GeneID" id="64055054"/>
<dbReference type="PANTHER" id="PTHR37810:SF5">
    <property type="entry name" value="IMMUNITY PROTEIN SDPI"/>
    <property type="match status" value="1"/>
</dbReference>
<gene>
    <name evidence="1" type="ORF">TEHN7118_2075</name>
</gene>
<organism evidence="1 2">
    <name type="scientific">Tetragenococcus halophilus subsp. halophilus</name>
    <dbReference type="NCBI Taxonomy" id="1513897"/>
    <lineage>
        <taxon>Bacteria</taxon>
        <taxon>Bacillati</taxon>
        <taxon>Bacillota</taxon>
        <taxon>Bacilli</taxon>
        <taxon>Lactobacillales</taxon>
        <taxon>Enterococcaceae</taxon>
        <taxon>Tetragenococcus</taxon>
    </lineage>
</organism>
<dbReference type="Pfam" id="PF13630">
    <property type="entry name" value="SdpI"/>
    <property type="match status" value="1"/>
</dbReference>
<reference evidence="1 2" key="1">
    <citation type="submission" date="2016-05" db="EMBL/GenBank/DDBJ databases">
        <title>Whole genome sequencing of Tetragenococcus halophilus subsp. halophilus NISL 7118.</title>
        <authorList>
            <person name="Shiwa Y."/>
            <person name="Nishimura I."/>
            <person name="Yoshikawa H."/>
            <person name="Koyama Y."/>
            <person name="Oguma T."/>
        </authorList>
    </citation>
    <scope>NUCLEOTIDE SEQUENCE [LARGE SCALE GENOMIC DNA]</scope>
    <source>
        <strain evidence="1 2">NISL 7118</strain>
    </source>
</reference>
<dbReference type="EMBL" id="BDEC01000157">
    <property type="protein sequence ID" value="GBD69269.1"/>
    <property type="molecule type" value="Genomic_DNA"/>
</dbReference>
<dbReference type="RefSeq" id="WP_014125725.1">
    <property type="nucleotide sequence ID" value="NZ_BAABQP010000090.1"/>
</dbReference>
<dbReference type="InterPro" id="IPR025962">
    <property type="entry name" value="SdpI/YhfL"/>
</dbReference>
<dbReference type="InterPro" id="IPR026272">
    <property type="entry name" value="SdpI"/>
</dbReference>
<sequence>MKSEYKSTMTITSLIILFPLIIGLILWGELPEQIATHFGANNAPDGWSSKAMTVLGLPFLMLFIQWLVFLLTSYDPKKKNINDKIFKAVLWIIPLVSSAVFLATYVTALGYNLNVGLLVNLLVGLVFIVLGNYLHKVKQNYSVGIKLAWTLNSKENWNRTNQMASWLYILGGLLFILNAFLQQIWLLIAIIAMVIILPVLFSFALFKKEI</sequence>
<proteinExistence type="predicted"/>
<evidence type="ECO:0000313" key="2">
    <source>
        <dbReference type="Proteomes" id="UP000236214"/>
    </source>
</evidence>
<accession>A0A2H6CMI3</accession>
<keyword evidence="2" id="KW-1185">Reference proteome</keyword>
<dbReference type="Proteomes" id="UP000236214">
    <property type="component" value="Unassembled WGS sequence"/>
</dbReference>
<protein>
    <submittedName>
        <fullName evidence="1">Uncharacterized protein</fullName>
    </submittedName>
</protein>
<dbReference type="InterPro" id="IPR012867">
    <property type="entry name" value="DUF1648"/>
</dbReference>
<name>A0A2H6CMI3_TETHA</name>
<dbReference type="Pfam" id="PF07853">
    <property type="entry name" value="DUF1648"/>
    <property type="match status" value="1"/>
</dbReference>
<dbReference type="GO" id="GO:0009636">
    <property type="term" value="P:response to toxic substance"/>
    <property type="evidence" value="ECO:0007669"/>
    <property type="project" value="TreeGrafter"/>
</dbReference>
<evidence type="ECO:0000313" key="1">
    <source>
        <dbReference type="EMBL" id="GBD69269.1"/>
    </source>
</evidence>
<comment type="caution">
    <text evidence="1">The sequence shown here is derived from an EMBL/GenBank/DDBJ whole genome shotgun (WGS) entry which is preliminary data.</text>
</comment>
<dbReference type="AlphaFoldDB" id="A0A2H6CMI3"/>
<dbReference type="PIRSF" id="PIRSF038959">
    <property type="entry name" value="SdpI"/>
    <property type="match status" value="1"/>
</dbReference>